<accession>A0ABM9N4W5</accession>
<feature type="compositionally biased region" description="Polar residues" evidence="1">
    <location>
        <begin position="210"/>
        <end position="227"/>
    </location>
</feature>
<gene>
    <name evidence="3" type="ORF">R54876_GBNLAHCA_00788</name>
</gene>
<reference evidence="3 4" key="1">
    <citation type="submission" date="2024-01" db="EMBL/GenBank/DDBJ databases">
        <authorList>
            <person name="Botero Cardona J."/>
        </authorList>
    </citation>
    <scope>NUCLEOTIDE SEQUENCE [LARGE SCALE GENOMIC DNA]</scope>
    <source>
        <strain evidence="3 4">LMG 33000</strain>
    </source>
</reference>
<proteinExistence type="predicted"/>
<dbReference type="Pfam" id="PF13349">
    <property type="entry name" value="DUF4097"/>
    <property type="match status" value="1"/>
</dbReference>
<comment type="caution">
    <text evidence="3">The sequence shown here is derived from an EMBL/GenBank/DDBJ whole genome shotgun (WGS) entry which is preliminary data.</text>
</comment>
<sequence length="233" mass="25200">MNKSIKWGIGLLVVGATMTGTALAVKGPAYISWQNGLHYGSYSKDSQSTDVTGGHLVNKGQDIHEVKVDMGSSDVTVQKGDHFAVYAKGMDKKDLDWTLKDGVLSVSEKGHPFTMHLGFSEFEQLVITVPSDVELDQISLSSDSGDQKISGLTAKRLMVKNDSGDQNLKNVTVTQGGFIHNDSGDIHVSNSRLPELWSENDSGDTHISKAYQQKSGNATPFRISNDSGDIELD</sequence>
<dbReference type="Gene3D" id="2.160.20.120">
    <property type="match status" value="1"/>
</dbReference>
<organism evidence="3 4">
    <name type="scientific">Eupransor demetentiae</name>
    <dbReference type="NCBI Taxonomy" id="3109584"/>
    <lineage>
        <taxon>Bacteria</taxon>
        <taxon>Bacillati</taxon>
        <taxon>Bacillota</taxon>
        <taxon>Bacilli</taxon>
        <taxon>Lactobacillales</taxon>
        <taxon>Lactobacillaceae</taxon>
        <taxon>Eupransor</taxon>
    </lineage>
</organism>
<feature type="region of interest" description="Disordered" evidence="1">
    <location>
        <begin position="195"/>
        <end position="233"/>
    </location>
</feature>
<dbReference type="EMBL" id="CAWVOH010000001">
    <property type="protein sequence ID" value="CAK8054226.1"/>
    <property type="molecule type" value="Genomic_DNA"/>
</dbReference>
<dbReference type="RefSeq" id="WP_349641762.1">
    <property type="nucleotide sequence ID" value="NZ_CAWVOH010000001.1"/>
</dbReference>
<dbReference type="Proteomes" id="UP001314241">
    <property type="component" value="Unassembled WGS sequence"/>
</dbReference>
<evidence type="ECO:0000313" key="4">
    <source>
        <dbReference type="Proteomes" id="UP001314241"/>
    </source>
</evidence>
<evidence type="ECO:0000313" key="3">
    <source>
        <dbReference type="EMBL" id="CAK8054226.1"/>
    </source>
</evidence>
<protein>
    <submittedName>
        <fullName evidence="3">Contains DUF4097 and DUF4098 domains (YvlB)</fullName>
    </submittedName>
</protein>
<evidence type="ECO:0000259" key="2">
    <source>
        <dbReference type="Pfam" id="PF13349"/>
    </source>
</evidence>
<name>A0ABM9N4W5_9LACO</name>
<keyword evidence="4" id="KW-1185">Reference proteome</keyword>
<dbReference type="CDD" id="cd00298">
    <property type="entry name" value="ACD_sHsps_p23-like"/>
    <property type="match status" value="1"/>
</dbReference>
<dbReference type="InterPro" id="IPR025164">
    <property type="entry name" value="Toastrack_DUF4097"/>
</dbReference>
<evidence type="ECO:0000256" key="1">
    <source>
        <dbReference type="SAM" id="MobiDB-lite"/>
    </source>
</evidence>
<feature type="domain" description="DUF4097" evidence="2">
    <location>
        <begin position="64"/>
        <end position="232"/>
    </location>
</feature>